<organism evidence="1">
    <name type="scientific">Rhizophora mucronata</name>
    <name type="common">Asiatic mangrove</name>
    <dbReference type="NCBI Taxonomy" id="61149"/>
    <lineage>
        <taxon>Eukaryota</taxon>
        <taxon>Viridiplantae</taxon>
        <taxon>Streptophyta</taxon>
        <taxon>Embryophyta</taxon>
        <taxon>Tracheophyta</taxon>
        <taxon>Spermatophyta</taxon>
        <taxon>Magnoliopsida</taxon>
        <taxon>eudicotyledons</taxon>
        <taxon>Gunneridae</taxon>
        <taxon>Pentapetalae</taxon>
        <taxon>rosids</taxon>
        <taxon>fabids</taxon>
        <taxon>Malpighiales</taxon>
        <taxon>Rhizophoraceae</taxon>
        <taxon>Rhizophora</taxon>
    </lineage>
</organism>
<protein>
    <submittedName>
        <fullName evidence="1">Uncharacterized protein</fullName>
    </submittedName>
</protein>
<reference evidence="1" key="1">
    <citation type="submission" date="2018-02" db="EMBL/GenBank/DDBJ databases">
        <title>Rhizophora mucronata_Transcriptome.</title>
        <authorList>
            <person name="Meera S.P."/>
            <person name="Sreeshan A."/>
            <person name="Augustine A."/>
        </authorList>
    </citation>
    <scope>NUCLEOTIDE SEQUENCE</scope>
    <source>
        <tissue evidence="1">Leaf</tissue>
    </source>
</reference>
<dbReference type="AlphaFoldDB" id="A0A2P2MXF1"/>
<proteinExistence type="predicted"/>
<evidence type="ECO:0000313" key="1">
    <source>
        <dbReference type="EMBL" id="MBX34901.1"/>
    </source>
</evidence>
<dbReference type="EMBL" id="GGEC01054417">
    <property type="protein sequence ID" value="MBX34901.1"/>
    <property type="molecule type" value="Transcribed_RNA"/>
</dbReference>
<name>A0A2P2MXF1_RHIMU</name>
<sequence length="38" mass="4149">MVFVLVKEINGRPSSIGTFISMIIEVSVLAQEIDGFAH</sequence>
<accession>A0A2P2MXF1</accession>